<evidence type="ECO:0000313" key="3">
    <source>
        <dbReference type="Proteomes" id="UP000218842"/>
    </source>
</evidence>
<feature type="non-terminal residue" evidence="2">
    <location>
        <position position="1"/>
    </location>
</feature>
<dbReference type="Gene3D" id="1.10.10.2840">
    <property type="entry name" value="PucR C-terminal helix-turn-helix domain"/>
    <property type="match status" value="1"/>
</dbReference>
<gene>
    <name evidence="2" type="ORF">XV03_05020</name>
</gene>
<dbReference type="InterPro" id="IPR042070">
    <property type="entry name" value="PucR_C-HTH_sf"/>
</dbReference>
<reference evidence="2 3" key="1">
    <citation type="journal article" date="2017" name="Genome Biol. Evol.">
        <title>Population Structure and Local Adaptation of MAC Lung Disease Agent Mycobacterium avium subsp. hominissuis.</title>
        <authorList>
            <person name="Yano H."/>
            <person name="Iwamoto T."/>
            <person name="Nishiuchi Y."/>
            <person name="Nakajima C."/>
            <person name="Starkova D.A."/>
            <person name="Mokrousov I."/>
            <person name="Narvskaya O."/>
            <person name="Yoshida S."/>
            <person name="Arikawa K."/>
            <person name="Nakanishi N."/>
            <person name="Osaki K."/>
            <person name="Nakagawa I."/>
            <person name="Ato M."/>
            <person name="Suzuki Y."/>
            <person name="Maruyama F."/>
        </authorList>
    </citation>
    <scope>NUCLEOTIDE SEQUENCE [LARGE SCALE GENOMIC DNA]</scope>
    <source>
        <strain evidence="2 3">OCU466</strain>
    </source>
</reference>
<evidence type="ECO:0000259" key="1">
    <source>
        <dbReference type="Pfam" id="PF13556"/>
    </source>
</evidence>
<organism evidence="2 3">
    <name type="scientific">Mycobacterium avium subsp. hominissuis</name>
    <dbReference type="NCBI Taxonomy" id="439334"/>
    <lineage>
        <taxon>Bacteria</taxon>
        <taxon>Bacillati</taxon>
        <taxon>Actinomycetota</taxon>
        <taxon>Actinomycetes</taxon>
        <taxon>Mycobacteriales</taxon>
        <taxon>Mycobacteriaceae</taxon>
        <taxon>Mycobacterium</taxon>
        <taxon>Mycobacterium avium complex (MAC)</taxon>
    </lineage>
</organism>
<dbReference type="Pfam" id="PF13556">
    <property type="entry name" value="HTH_30"/>
    <property type="match status" value="1"/>
</dbReference>
<comment type="caution">
    <text evidence="2">The sequence shown here is derived from an EMBL/GenBank/DDBJ whole genome shotgun (WGS) entry which is preliminary data.</text>
</comment>
<dbReference type="EMBL" id="LBGZ01000043">
    <property type="protein sequence ID" value="PBJ38167.1"/>
    <property type="molecule type" value="Genomic_DNA"/>
</dbReference>
<protein>
    <submittedName>
        <fullName evidence="2">Transcriptional regulator</fullName>
    </submittedName>
</protein>
<dbReference type="PANTHER" id="PTHR33744:SF17">
    <property type="entry name" value="CONSERVED PROTEIN"/>
    <property type="match status" value="1"/>
</dbReference>
<accession>A0A2A3LCL3</accession>
<name>A0A2A3LCL3_MYCAV</name>
<dbReference type="InterPro" id="IPR051448">
    <property type="entry name" value="CdaR-like_regulators"/>
</dbReference>
<dbReference type="PANTHER" id="PTHR33744">
    <property type="entry name" value="CARBOHYDRATE DIACID REGULATOR"/>
    <property type="match status" value="1"/>
</dbReference>
<feature type="domain" description="PucR C-terminal helix-turn-helix" evidence="1">
    <location>
        <begin position="115"/>
        <end position="173"/>
    </location>
</feature>
<dbReference type="AlphaFoldDB" id="A0A2A3LCL3"/>
<dbReference type="RefSeq" id="WP_179294679.1">
    <property type="nucleotide sequence ID" value="NZ_LBGZ01000043.1"/>
</dbReference>
<proteinExistence type="predicted"/>
<dbReference type="Proteomes" id="UP000218842">
    <property type="component" value="Unassembled WGS sequence"/>
</dbReference>
<dbReference type="InterPro" id="IPR025736">
    <property type="entry name" value="PucR_C-HTH_dom"/>
</dbReference>
<sequence>GHGSRTYVLLPQPPNRSVSSWVRGTIAALRAELGVQLRAVIAAPVPGLSAVAAARAEVDRVLDSAERHPLSFGQVTSLAEARTTVLLDEIVTLVGRDERLVDPRIVALHDREPVLAQTLRTYLDAFGDIAAAAHALRVHPNTVRYRVRRIEKLLSVSLADPEVRLLFALALRVAER</sequence>
<evidence type="ECO:0000313" key="2">
    <source>
        <dbReference type="EMBL" id="PBJ38167.1"/>
    </source>
</evidence>